<evidence type="ECO:0000313" key="3">
    <source>
        <dbReference type="Proteomes" id="UP000298714"/>
    </source>
</evidence>
<dbReference type="PANTHER" id="PTHR43976:SF9">
    <property type="entry name" value="OXIDOREDUCTASE"/>
    <property type="match status" value="1"/>
</dbReference>
<comment type="similarity">
    <text evidence="1">Belongs to the short-chain dehydrogenases/reductases (SDR) family.</text>
</comment>
<dbReference type="KEGG" id="hgn:E6W36_01400"/>
<dbReference type="PRINTS" id="PR00081">
    <property type="entry name" value="GDHRDH"/>
</dbReference>
<dbReference type="InterPro" id="IPR036291">
    <property type="entry name" value="NAD(P)-bd_dom_sf"/>
</dbReference>
<dbReference type="Gene3D" id="3.40.50.720">
    <property type="entry name" value="NAD(P)-binding Rossmann-like Domain"/>
    <property type="match status" value="1"/>
</dbReference>
<proteinExistence type="inferred from homology"/>
<dbReference type="PRINTS" id="PR00080">
    <property type="entry name" value="SDRFAMILY"/>
</dbReference>
<dbReference type="EMBL" id="CP039704">
    <property type="protein sequence ID" value="QCI78776.1"/>
    <property type="molecule type" value="Genomic_DNA"/>
</dbReference>
<organism evidence="2 3">
    <name type="scientific">Hankyongella ginsenosidimutans</name>
    <dbReference type="NCBI Taxonomy" id="1763828"/>
    <lineage>
        <taxon>Bacteria</taxon>
        <taxon>Pseudomonadati</taxon>
        <taxon>Pseudomonadota</taxon>
        <taxon>Alphaproteobacteria</taxon>
        <taxon>Sphingomonadales</taxon>
        <taxon>Sphingomonadaceae</taxon>
        <taxon>Hankyongella</taxon>
    </lineage>
</organism>
<reference evidence="3" key="1">
    <citation type="submission" date="2019-04" db="EMBL/GenBank/DDBJ databases">
        <title>Complete genome sequence of Sphingomonas sp. W1-2-3.</title>
        <authorList>
            <person name="Im W.T."/>
        </authorList>
    </citation>
    <scope>NUCLEOTIDE SEQUENCE [LARGE SCALE GENOMIC DNA]</scope>
    <source>
        <strain evidence="3">W1-2-3</strain>
    </source>
</reference>
<accession>A0A4D7CB13</accession>
<sequence length="287" mass="29482">MSKIILITGAASGFGRDTAETLAAAGHKVYASMRDVAGRNAEAANALRAKGIGVVELDVADDTSVARGVAQVLSEAGRIDVLVNNAGFASAGVSEAFTADQAKVLFNTNVVGVIRTTKAVLPAMRAAKDGLIINIGSILGRVTFPFFGIYGATKFAVEALTDSYRYELSQLGVDVVLIQPSAYPTNMYSAIQQPADAQVGAAYGEIGAIPGKMFETFMGMFQSENAPNPHDIATAIVSLVDAAKGTRPARTVVGQPFGADAVNAATAPVQQGVIDALGLGFLATIAG</sequence>
<evidence type="ECO:0000313" key="2">
    <source>
        <dbReference type="EMBL" id="QCI78776.1"/>
    </source>
</evidence>
<dbReference type="InterPro" id="IPR051911">
    <property type="entry name" value="SDR_oxidoreductase"/>
</dbReference>
<dbReference type="AlphaFoldDB" id="A0A4D7CB13"/>
<dbReference type="PANTHER" id="PTHR43976">
    <property type="entry name" value="SHORT CHAIN DEHYDROGENASE"/>
    <property type="match status" value="1"/>
</dbReference>
<keyword evidence="3" id="KW-1185">Reference proteome</keyword>
<protein>
    <submittedName>
        <fullName evidence="2">SDR family oxidoreductase</fullName>
    </submittedName>
</protein>
<dbReference type="InterPro" id="IPR020904">
    <property type="entry name" value="Sc_DH/Rdtase_CS"/>
</dbReference>
<dbReference type="CDD" id="cd05374">
    <property type="entry name" value="17beta-HSD-like_SDR_c"/>
    <property type="match status" value="1"/>
</dbReference>
<name>A0A4D7CB13_9SPHN</name>
<gene>
    <name evidence="2" type="ORF">E6W36_01400</name>
</gene>
<dbReference type="RefSeq" id="WP_222873536.1">
    <property type="nucleotide sequence ID" value="NZ_CP039704.1"/>
</dbReference>
<dbReference type="SUPFAM" id="SSF51735">
    <property type="entry name" value="NAD(P)-binding Rossmann-fold domains"/>
    <property type="match status" value="1"/>
</dbReference>
<evidence type="ECO:0000256" key="1">
    <source>
        <dbReference type="RuleBase" id="RU000363"/>
    </source>
</evidence>
<dbReference type="PROSITE" id="PS00061">
    <property type="entry name" value="ADH_SHORT"/>
    <property type="match status" value="1"/>
</dbReference>
<dbReference type="Pfam" id="PF00106">
    <property type="entry name" value="adh_short"/>
    <property type="match status" value="1"/>
</dbReference>
<dbReference type="Proteomes" id="UP000298714">
    <property type="component" value="Chromosome"/>
</dbReference>
<dbReference type="InterPro" id="IPR002347">
    <property type="entry name" value="SDR_fam"/>
</dbReference>